<dbReference type="AlphaFoldDB" id="B5EG00"/>
<dbReference type="HOGENOM" id="CLU_3118310_0_0_7"/>
<dbReference type="KEGG" id="gbm:Gbem_2457"/>
<reference evidence="1 2" key="2">
    <citation type="journal article" date="2010" name="BMC Genomics">
        <title>The genome of Geobacter bemidjiensis, exemplar for the subsurface clade of Geobacter species that predominate in Fe(III)-reducing subsurface environments.</title>
        <authorList>
            <person name="Aklujkar M."/>
            <person name="Young N.D."/>
            <person name="Holmes D."/>
            <person name="Chavan M."/>
            <person name="Risso C."/>
            <person name="Kiss H.E."/>
            <person name="Han C.S."/>
            <person name="Land M.L."/>
            <person name="Lovley D.R."/>
        </authorList>
    </citation>
    <scope>NUCLEOTIDE SEQUENCE [LARGE SCALE GENOMIC DNA]</scope>
    <source>
        <strain evidence="2">ATCC BAA-1014 / DSM 16622 / JCM 12645 / Bem</strain>
    </source>
</reference>
<name>B5EG00_CITBB</name>
<evidence type="ECO:0008006" key="3">
    <source>
        <dbReference type="Google" id="ProtNLM"/>
    </source>
</evidence>
<protein>
    <recommendedName>
        <fullName evidence="3">Transcription factor zinc-finger domain-containing protein</fullName>
    </recommendedName>
</protein>
<accession>B5EG00</accession>
<reference evidence="1 2" key="1">
    <citation type="submission" date="2008-07" db="EMBL/GenBank/DDBJ databases">
        <title>Complete sequence of Geobacter bemidjiensis BEM.</title>
        <authorList>
            <consortium name="US DOE Joint Genome Institute"/>
            <person name="Lucas S."/>
            <person name="Copeland A."/>
            <person name="Lapidus A."/>
            <person name="Glavina del Rio T."/>
            <person name="Dalin E."/>
            <person name="Tice H."/>
            <person name="Bruce D."/>
            <person name="Goodwin L."/>
            <person name="Pitluck S."/>
            <person name="Kiss H."/>
            <person name="Brettin T."/>
            <person name="Detter J.C."/>
            <person name="Han C."/>
            <person name="Kuske C.R."/>
            <person name="Schmutz J."/>
            <person name="Larimer F."/>
            <person name="Land M."/>
            <person name="Hauser L."/>
            <person name="Kyrpides N."/>
            <person name="Lykidis A."/>
            <person name="Lovley D."/>
            <person name="Richardson P."/>
        </authorList>
    </citation>
    <scope>NUCLEOTIDE SEQUENCE [LARGE SCALE GENOMIC DNA]</scope>
    <source>
        <strain evidence="2">ATCC BAA-1014 / DSM 16622 / JCM 12645 / Bem</strain>
    </source>
</reference>
<dbReference type="Proteomes" id="UP000008825">
    <property type="component" value="Chromosome"/>
</dbReference>
<gene>
    <name evidence="1" type="ordered locus">Gbem_2457</name>
</gene>
<organism evidence="1 2">
    <name type="scientific">Citrifermentans bemidjiense (strain ATCC BAA-1014 / DSM 16622 / JCM 12645 / Bem)</name>
    <name type="common">Geobacter bemidjiensis</name>
    <dbReference type="NCBI Taxonomy" id="404380"/>
    <lineage>
        <taxon>Bacteria</taxon>
        <taxon>Pseudomonadati</taxon>
        <taxon>Thermodesulfobacteriota</taxon>
        <taxon>Desulfuromonadia</taxon>
        <taxon>Geobacterales</taxon>
        <taxon>Geobacteraceae</taxon>
        <taxon>Citrifermentans</taxon>
    </lineage>
</organism>
<dbReference type="RefSeq" id="WP_012530888.1">
    <property type="nucleotide sequence ID" value="NC_011146.1"/>
</dbReference>
<evidence type="ECO:0000313" key="2">
    <source>
        <dbReference type="Proteomes" id="UP000008825"/>
    </source>
</evidence>
<evidence type="ECO:0000313" key="1">
    <source>
        <dbReference type="EMBL" id="ACH39465.1"/>
    </source>
</evidence>
<dbReference type="EMBL" id="CP001124">
    <property type="protein sequence ID" value="ACH39465.1"/>
    <property type="molecule type" value="Genomic_DNA"/>
</dbReference>
<sequence length="52" mass="5843">MQCPHCSSKKGIEIDMHSDGYAKDLLECTSCGTVWLEKQSKIIMVNREQQAA</sequence>
<proteinExistence type="predicted"/>
<keyword evidence="2" id="KW-1185">Reference proteome</keyword>